<keyword evidence="3" id="KW-1185">Reference proteome</keyword>
<dbReference type="InParanoid" id="B3SA68"/>
<feature type="transmembrane region" description="Helical" evidence="1">
    <location>
        <begin position="76"/>
        <end position="94"/>
    </location>
</feature>
<proteinExistence type="predicted"/>
<keyword evidence="1" id="KW-1133">Transmembrane helix</keyword>
<dbReference type="eggNOG" id="ENOG502SY5Q">
    <property type="taxonomic scope" value="Eukaryota"/>
</dbReference>
<organism evidence="2 3">
    <name type="scientific">Trichoplax adhaerens</name>
    <name type="common">Trichoplax reptans</name>
    <dbReference type="NCBI Taxonomy" id="10228"/>
    <lineage>
        <taxon>Eukaryota</taxon>
        <taxon>Metazoa</taxon>
        <taxon>Placozoa</taxon>
        <taxon>Uniplacotomia</taxon>
        <taxon>Trichoplacea</taxon>
        <taxon>Trichoplacidae</taxon>
        <taxon>Trichoplax</taxon>
    </lineage>
</organism>
<feature type="transmembrane region" description="Helical" evidence="1">
    <location>
        <begin position="106"/>
        <end position="130"/>
    </location>
</feature>
<dbReference type="AlphaFoldDB" id="B3SA68"/>
<gene>
    <name evidence="2" type="ORF">TRIADDRAFT_61153</name>
</gene>
<evidence type="ECO:0000313" key="3">
    <source>
        <dbReference type="Proteomes" id="UP000009022"/>
    </source>
</evidence>
<accession>B3SA68</accession>
<sequence length="360" mass="38995">MPSSHSQAFQQQQLQQMLQNQSSVKNYTLPTGLRRINLGLGVTTLILGICSMAFGGVSFTARAVYGNISIQIAQDIYVGLSYFLAGIFALVAHCNRLNKKLLHANYAFAILGCVFSISQFCVGLISILGYTPTSRWHNIVTIVISFAGFTLTLSSVIMLSEYVYCTSYSTDDTAVEPLVESRNIELDTVASPSPANIQQGLNKQDPKIFSPHNMAMTTNAVQVATTQQVAHPQIVYAPHAMNTMAAASPTAVHQIVNLPQRGNLMVQPGFQQFIPNTEVVGVPTMATVQQVIASQTPSGQLVITPRDANTMMPKPIDNRSPSHGIEAVVSNPSIDIQHNSHEMSTVEPKIDITSESKGSF</sequence>
<name>B3SA68_TRIAD</name>
<evidence type="ECO:0000256" key="1">
    <source>
        <dbReference type="SAM" id="Phobius"/>
    </source>
</evidence>
<evidence type="ECO:0000313" key="2">
    <source>
        <dbReference type="EMBL" id="EDV20384.1"/>
    </source>
</evidence>
<dbReference type="EMBL" id="DS985260">
    <property type="protein sequence ID" value="EDV20384.1"/>
    <property type="molecule type" value="Genomic_DNA"/>
</dbReference>
<dbReference type="GeneID" id="6758291"/>
<dbReference type="RefSeq" id="XP_002117078.1">
    <property type="nucleotide sequence ID" value="XM_002117042.1"/>
</dbReference>
<feature type="transmembrane region" description="Helical" evidence="1">
    <location>
        <begin position="38"/>
        <end position="64"/>
    </location>
</feature>
<keyword evidence="1" id="KW-0472">Membrane</keyword>
<dbReference type="CTD" id="6758291"/>
<dbReference type="KEGG" id="tad:TRIADDRAFT_61153"/>
<dbReference type="PhylomeDB" id="B3SA68"/>
<dbReference type="Proteomes" id="UP000009022">
    <property type="component" value="Unassembled WGS sequence"/>
</dbReference>
<feature type="transmembrane region" description="Helical" evidence="1">
    <location>
        <begin position="136"/>
        <end position="159"/>
    </location>
</feature>
<keyword evidence="1" id="KW-0812">Transmembrane</keyword>
<protein>
    <submittedName>
        <fullName evidence="2">Uncharacterized protein</fullName>
    </submittedName>
</protein>
<reference evidence="2 3" key="1">
    <citation type="journal article" date="2008" name="Nature">
        <title>The Trichoplax genome and the nature of placozoans.</title>
        <authorList>
            <person name="Srivastava M."/>
            <person name="Begovic E."/>
            <person name="Chapman J."/>
            <person name="Putnam N.H."/>
            <person name="Hellsten U."/>
            <person name="Kawashima T."/>
            <person name="Kuo A."/>
            <person name="Mitros T."/>
            <person name="Salamov A."/>
            <person name="Carpenter M.L."/>
            <person name="Signorovitch A.Y."/>
            <person name="Moreno M.A."/>
            <person name="Kamm K."/>
            <person name="Grimwood J."/>
            <person name="Schmutz J."/>
            <person name="Shapiro H."/>
            <person name="Grigoriev I.V."/>
            <person name="Buss L.W."/>
            <person name="Schierwater B."/>
            <person name="Dellaporta S.L."/>
            <person name="Rokhsar D.S."/>
        </authorList>
    </citation>
    <scope>NUCLEOTIDE SEQUENCE [LARGE SCALE GENOMIC DNA]</scope>
    <source>
        <strain evidence="2 3">Grell-BS-1999</strain>
    </source>
</reference>
<dbReference type="HOGENOM" id="CLU_770152_0_0_1"/>